<dbReference type="Gene3D" id="3.40.50.1010">
    <property type="entry name" value="5'-nuclease"/>
    <property type="match status" value="1"/>
</dbReference>
<dbReference type="Proteomes" id="UP000217265">
    <property type="component" value="Chromosome"/>
</dbReference>
<dbReference type="OrthoDB" id="9798990at2"/>
<dbReference type="EMBL" id="CP023344">
    <property type="protein sequence ID" value="ATC65141.1"/>
    <property type="molecule type" value="Genomic_DNA"/>
</dbReference>
<dbReference type="PANTHER" id="PTHR36173">
    <property type="entry name" value="RIBONUCLEASE VAPC16-RELATED"/>
    <property type="match status" value="1"/>
</dbReference>
<name>A0A290QL57_9BACT</name>
<proteinExistence type="predicted"/>
<dbReference type="Pfam" id="PF01850">
    <property type="entry name" value="PIN"/>
    <property type="match status" value="1"/>
</dbReference>
<feature type="domain" description="PIN" evidence="1">
    <location>
        <begin position="4"/>
        <end position="119"/>
    </location>
</feature>
<dbReference type="SUPFAM" id="SSF88723">
    <property type="entry name" value="PIN domain-like"/>
    <property type="match status" value="1"/>
</dbReference>
<dbReference type="CDD" id="cd09872">
    <property type="entry name" value="PIN_Sll0205-like"/>
    <property type="match status" value="1"/>
</dbReference>
<organism evidence="2 3">
    <name type="scientific">Nibricoccus aquaticus</name>
    <dbReference type="NCBI Taxonomy" id="2576891"/>
    <lineage>
        <taxon>Bacteria</taxon>
        <taxon>Pseudomonadati</taxon>
        <taxon>Verrucomicrobiota</taxon>
        <taxon>Opitutia</taxon>
        <taxon>Opitutales</taxon>
        <taxon>Opitutaceae</taxon>
        <taxon>Nibricoccus</taxon>
    </lineage>
</organism>
<evidence type="ECO:0000259" key="1">
    <source>
        <dbReference type="Pfam" id="PF01850"/>
    </source>
</evidence>
<keyword evidence="3" id="KW-1185">Reference proteome</keyword>
<accession>A0A290QL57</accession>
<dbReference type="InterPro" id="IPR041705">
    <property type="entry name" value="PIN_Sll0205"/>
</dbReference>
<dbReference type="RefSeq" id="WP_096056772.1">
    <property type="nucleotide sequence ID" value="NZ_CP023344.1"/>
</dbReference>
<dbReference type="InterPro" id="IPR029060">
    <property type="entry name" value="PIN-like_dom_sf"/>
</dbReference>
<reference evidence="2 3" key="1">
    <citation type="submission" date="2017-09" db="EMBL/GenBank/DDBJ databases">
        <title>Complete genome sequence of Verrucomicrobial strain HZ-65, isolated from freshwater.</title>
        <authorList>
            <person name="Choi A."/>
        </authorList>
    </citation>
    <scope>NUCLEOTIDE SEQUENCE [LARGE SCALE GENOMIC DNA]</scope>
    <source>
        <strain evidence="2 3">HZ-65</strain>
    </source>
</reference>
<dbReference type="PANTHER" id="PTHR36173:SF2">
    <property type="entry name" value="RIBONUCLEASE VAPC16"/>
    <property type="match status" value="1"/>
</dbReference>
<evidence type="ECO:0000313" key="2">
    <source>
        <dbReference type="EMBL" id="ATC65141.1"/>
    </source>
</evidence>
<dbReference type="InterPro" id="IPR052919">
    <property type="entry name" value="TA_system_RNase"/>
</dbReference>
<gene>
    <name evidence="2" type="ORF">CMV30_14915</name>
</gene>
<dbReference type="KEGG" id="vbh:CMV30_14915"/>
<evidence type="ECO:0000313" key="3">
    <source>
        <dbReference type="Proteomes" id="UP000217265"/>
    </source>
</evidence>
<dbReference type="InterPro" id="IPR002716">
    <property type="entry name" value="PIN_dom"/>
</dbReference>
<sequence>MRLLLDSHVLIWWLENPDRIAKPLRDAISDPTNDVFFSAASIWELTIKSSLNRLRLPPSFVTLLRHDGLDELEINTSHAQATASLPPIHGDPFDRMLIAQALTEGLVLATRDATIMRYDVPVIEA</sequence>
<protein>
    <submittedName>
        <fullName evidence="2">PIN domain nuclease</fullName>
    </submittedName>
</protein>
<dbReference type="AlphaFoldDB" id="A0A290QL57"/>